<dbReference type="Gene3D" id="3.40.30.10">
    <property type="entry name" value="Glutaredoxin"/>
    <property type="match status" value="1"/>
</dbReference>
<feature type="transmembrane region" description="Helical" evidence="1">
    <location>
        <begin position="233"/>
        <end position="256"/>
    </location>
</feature>
<gene>
    <name evidence="3" type="ORF">UT64_C0004G0027</name>
</gene>
<dbReference type="AlphaFoldDB" id="A0A0G0SG85"/>
<feature type="transmembrane region" description="Helical" evidence="1">
    <location>
        <begin position="292"/>
        <end position="319"/>
    </location>
</feature>
<evidence type="ECO:0000256" key="2">
    <source>
        <dbReference type="SAM" id="SignalP"/>
    </source>
</evidence>
<keyword evidence="1" id="KW-1133">Transmembrane helix</keyword>
<dbReference type="PATRIC" id="fig|1618642.3.peg.152"/>
<feature type="signal peptide" evidence="2">
    <location>
        <begin position="1"/>
        <end position="23"/>
    </location>
</feature>
<keyword evidence="1" id="KW-0472">Membrane</keyword>
<dbReference type="InterPro" id="IPR036249">
    <property type="entry name" value="Thioredoxin-like_sf"/>
</dbReference>
<keyword evidence="1" id="KW-0812">Transmembrane</keyword>
<accession>A0A0G0SG85</accession>
<comment type="caution">
    <text evidence="3">The sequence shown here is derived from an EMBL/GenBank/DDBJ whole genome shotgun (WGS) entry which is preliminary data.</text>
</comment>
<proteinExistence type="predicted"/>
<keyword evidence="2" id="KW-0732">Signal</keyword>
<evidence type="ECO:0008006" key="5">
    <source>
        <dbReference type="Google" id="ProtNLM"/>
    </source>
</evidence>
<evidence type="ECO:0000256" key="1">
    <source>
        <dbReference type="SAM" id="Phobius"/>
    </source>
</evidence>
<feature type="transmembrane region" description="Helical" evidence="1">
    <location>
        <begin position="205"/>
        <end position="227"/>
    </location>
</feature>
<feature type="transmembrane region" description="Helical" evidence="1">
    <location>
        <begin position="373"/>
        <end position="396"/>
    </location>
</feature>
<name>A0A0G0SG85_9BACT</name>
<feature type="transmembrane region" description="Helical" evidence="1">
    <location>
        <begin position="170"/>
        <end position="193"/>
    </location>
</feature>
<feature type="transmembrane region" description="Helical" evidence="1">
    <location>
        <begin position="339"/>
        <end position="361"/>
    </location>
</feature>
<protein>
    <recommendedName>
        <fullName evidence="5">Thioredoxin domain-containing protein</fullName>
    </recommendedName>
</protein>
<dbReference type="SUPFAM" id="SSF52833">
    <property type="entry name" value="Thioredoxin-like"/>
    <property type="match status" value="1"/>
</dbReference>
<evidence type="ECO:0000313" key="3">
    <source>
        <dbReference type="EMBL" id="KKR33720.1"/>
    </source>
</evidence>
<evidence type="ECO:0000313" key="4">
    <source>
        <dbReference type="Proteomes" id="UP000034137"/>
    </source>
</evidence>
<organism evidence="3 4">
    <name type="scientific">Candidatus Falkowbacteria bacterium GW2011_GWF2_39_8</name>
    <dbReference type="NCBI Taxonomy" id="1618642"/>
    <lineage>
        <taxon>Bacteria</taxon>
        <taxon>Candidatus Falkowiibacteriota</taxon>
    </lineage>
</organism>
<reference evidence="3 4" key="1">
    <citation type="journal article" date="2015" name="Nature">
        <title>rRNA introns, odd ribosomes, and small enigmatic genomes across a large radiation of phyla.</title>
        <authorList>
            <person name="Brown C.T."/>
            <person name="Hug L.A."/>
            <person name="Thomas B.C."/>
            <person name="Sharon I."/>
            <person name="Castelle C.J."/>
            <person name="Singh A."/>
            <person name="Wilkins M.J."/>
            <person name="Williams K.H."/>
            <person name="Banfield J.F."/>
        </authorList>
    </citation>
    <scope>NUCLEOTIDE SEQUENCE [LARGE SCALE GENOMIC DNA]</scope>
</reference>
<feature type="chain" id="PRO_5002534428" description="Thioredoxin domain-containing protein" evidence="2">
    <location>
        <begin position="24"/>
        <end position="399"/>
    </location>
</feature>
<dbReference type="Proteomes" id="UP000034137">
    <property type="component" value="Unassembled WGS sequence"/>
</dbReference>
<sequence>MKKIFKYLLFSLFLLVSAPSAFAVEDINVYFFYGKGCPHCAKEEILLDKLEKESENIKVNRYEVWGSKENASLLQKAAEALNIESSGVPVTIIGDQYIIGYDEEDTTGVEIRSLIADYRPSVSRDVVGEILNQEVKEKEKKKSLSADAKNKNVSVPFWGRVNLKDFSLPILTILIGTLDSFNPCAMWVLLLLISMMIGMKDRGRMWLLGLTFIISSAVAYFVFLSAWLNIYLFIGYISWIRTAIALAAIFSGILALRQFWKNRNGGCEIETSGNQRKYIIRKMREAVESKKFLLALAGVAILAVAVNLLELLCSAGLPAVYVPILTLADLASWQYYSYLALYAFFYVFIQLVVFLATMFTFRVQAISSRITKWSGLVGGVVMLLIGLLLIFAPSWLTLG</sequence>
<dbReference type="EMBL" id="LBXO01000004">
    <property type="protein sequence ID" value="KKR33720.1"/>
    <property type="molecule type" value="Genomic_DNA"/>
</dbReference>